<protein>
    <submittedName>
        <fullName evidence="1">DUF2513 domain-containing protein</fullName>
    </submittedName>
</protein>
<comment type="caution">
    <text evidence="1">The sequence shown here is derived from an EMBL/GenBank/DDBJ whole genome shotgun (WGS) entry which is preliminary data.</text>
</comment>
<proteinExistence type="predicted"/>
<evidence type="ECO:0000313" key="2">
    <source>
        <dbReference type="Proteomes" id="UP000315439"/>
    </source>
</evidence>
<accession>A0A545U8Z2</accession>
<dbReference type="EMBL" id="VIKS01000011">
    <property type="protein sequence ID" value="TQV85936.1"/>
    <property type="molecule type" value="Genomic_DNA"/>
</dbReference>
<keyword evidence="2" id="KW-1185">Reference proteome</keyword>
<organism evidence="1 2">
    <name type="scientific">Aliikangiella coralliicola</name>
    <dbReference type="NCBI Taxonomy" id="2592383"/>
    <lineage>
        <taxon>Bacteria</taxon>
        <taxon>Pseudomonadati</taxon>
        <taxon>Pseudomonadota</taxon>
        <taxon>Gammaproteobacteria</taxon>
        <taxon>Oceanospirillales</taxon>
        <taxon>Pleioneaceae</taxon>
        <taxon>Aliikangiella</taxon>
    </lineage>
</organism>
<dbReference type="RefSeq" id="WP_142932855.1">
    <property type="nucleotide sequence ID" value="NZ_ML660167.1"/>
</dbReference>
<evidence type="ECO:0000313" key="1">
    <source>
        <dbReference type="EMBL" id="TQV85936.1"/>
    </source>
</evidence>
<dbReference type="AlphaFoldDB" id="A0A545U8Z2"/>
<name>A0A545U8Z2_9GAMM</name>
<gene>
    <name evidence="1" type="ORF">FLL46_18635</name>
</gene>
<dbReference type="Proteomes" id="UP000315439">
    <property type="component" value="Unassembled WGS sequence"/>
</dbReference>
<sequence>MRIDQEYLKNILDRILEHKSADFDLNLFLELWNNEEDVDAQHKFVFHLELLEDQGFIASSTSINGIGIRRSSNKADPYNLALTPLRLTSSGHDFAAALNKPDVFKILKEKFNNDGPFEFVKAAIMLSTKAAEKKLTDLLND</sequence>
<dbReference type="OrthoDB" id="307608at2"/>
<reference evidence="1 2" key="1">
    <citation type="submission" date="2019-07" db="EMBL/GenBank/DDBJ databases">
        <title>Draft genome for Aliikangiella sp. M105.</title>
        <authorList>
            <person name="Wang G."/>
        </authorList>
    </citation>
    <scope>NUCLEOTIDE SEQUENCE [LARGE SCALE GENOMIC DNA]</scope>
    <source>
        <strain evidence="1 2">M105</strain>
    </source>
</reference>